<feature type="region of interest" description="Disordered" evidence="8">
    <location>
        <begin position="114"/>
        <end position="146"/>
    </location>
</feature>
<dbReference type="Proteomes" id="UP000001554">
    <property type="component" value="Chromosome 3"/>
</dbReference>
<keyword evidence="10" id="KW-1185">Reference proteome</keyword>
<evidence type="ECO:0000256" key="7">
    <source>
        <dbReference type="SAM" id="Coils"/>
    </source>
</evidence>
<dbReference type="PROSITE" id="PS50950">
    <property type="entry name" value="ZF_THAP"/>
    <property type="match status" value="1"/>
</dbReference>
<evidence type="ECO:0000256" key="1">
    <source>
        <dbReference type="ARBA" id="ARBA00001968"/>
    </source>
</evidence>
<dbReference type="AlphaFoldDB" id="A0A9J7KWR4"/>
<accession>A0A9J7KWR4</accession>
<reference evidence="10" key="1">
    <citation type="journal article" date="2020" name="Nat. Ecol. Evol.">
        <title>Deeply conserved synteny resolves early events in vertebrate evolution.</title>
        <authorList>
            <person name="Simakov O."/>
            <person name="Marletaz F."/>
            <person name="Yue J.X."/>
            <person name="O'Connell B."/>
            <person name="Jenkins J."/>
            <person name="Brandt A."/>
            <person name="Calef R."/>
            <person name="Tung C.H."/>
            <person name="Huang T.K."/>
            <person name="Schmutz J."/>
            <person name="Satoh N."/>
            <person name="Yu J.K."/>
            <person name="Putnam N.H."/>
            <person name="Green R.E."/>
            <person name="Rokhsar D.S."/>
        </authorList>
    </citation>
    <scope>NUCLEOTIDE SEQUENCE [LARGE SCALE GENOMIC DNA]</scope>
    <source>
        <strain evidence="10">S238N-H82</strain>
    </source>
</reference>
<sequence length="485" mass="55086">MPTSCCALNCTNRKDKGSRKKFFRIPAEPGRRAAWLRALKRSDFEQGKKNPTAAWTPRGHERVCSDHFISGNPSKDPADPDYVPSLFNLPTSASCNRSRNPVAKKDRYMRAAKRLRVSSENEAPPTSLNDEEMIADPPPESVETLRDPLPESVETLREQLTKVQEEKCKLEQFCESLQSEADNLREERDHLQEQIKKSSTSASNLTDAKCKLFTGIPTVALFMFVFRLVSDFIAPLKSMCQQDQILMTLMKLRLGLKNADLALRFSVSASTVSKVINRCIPILAVRLKFLIHWPSKETVKRNLPKKFRKKKYSNCRVIIDCSEIFTERPYNLKTRAKTWSNYKHHHTFKFLVGITPYGAVSFLSSSWGGRISDKDITLKSRFYNKVEYGDMIMVDRGFTISEELALKGATLVMPPFTTGRTQLPGRIVQDARQISALRIHVERAIERIKNFQILSQICPLTFAPLLSDSVVICAALTNLLPKLIK</sequence>
<organism evidence="10 11">
    <name type="scientific">Branchiostoma floridae</name>
    <name type="common">Florida lancelet</name>
    <name type="synonym">Amphioxus</name>
    <dbReference type="NCBI Taxonomy" id="7739"/>
    <lineage>
        <taxon>Eukaryota</taxon>
        <taxon>Metazoa</taxon>
        <taxon>Chordata</taxon>
        <taxon>Cephalochordata</taxon>
        <taxon>Leptocardii</taxon>
        <taxon>Amphioxiformes</taxon>
        <taxon>Branchiostomatidae</taxon>
        <taxon>Branchiostoma</taxon>
    </lineage>
</organism>
<evidence type="ECO:0000256" key="4">
    <source>
        <dbReference type="ARBA" id="ARBA00022833"/>
    </source>
</evidence>
<dbReference type="KEGG" id="bfo:118412439"/>
<comment type="cofactor">
    <cofactor evidence="1">
        <name>a divalent metal cation</name>
        <dbReference type="ChEBI" id="CHEBI:60240"/>
    </cofactor>
</comment>
<dbReference type="InterPro" id="IPR006612">
    <property type="entry name" value="THAP_Znf"/>
</dbReference>
<dbReference type="Pfam" id="PF05485">
    <property type="entry name" value="THAP"/>
    <property type="match status" value="1"/>
</dbReference>
<dbReference type="OMA" id="EICTIDK"/>
<evidence type="ECO:0000256" key="2">
    <source>
        <dbReference type="ARBA" id="ARBA00022723"/>
    </source>
</evidence>
<dbReference type="InterPro" id="IPR027806">
    <property type="entry name" value="HARBI1_dom"/>
</dbReference>
<dbReference type="GO" id="GO:0008270">
    <property type="term" value="F:zinc ion binding"/>
    <property type="evidence" value="ECO:0007669"/>
    <property type="project" value="UniProtKB-KW"/>
</dbReference>
<gene>
    <name evidence="11" type="primary">LOC118412439</name>
</gene>
<dbReference type="SUPFAM" id="SSF57716">
    <property type="entry name" value="Glucocorticoid receptor-like (DNA-binding domain)"/>
    <property type="match status" value="1"/>
</dbReference>
<dbReference type="Pfam" id="PF13359">
    <property type="entry name" value="DDE_Tnp_4"/>
    <property type="match status" value="1"/>
</dbReference>
<evidence type="ECO:0000313" key="11">
    <source>
        <dbReference type="RefSeq" id="XP_035671200.1"/>
    </source>
</evidence>
<keyword evidence="3 6" id="KW-0863">Zinc-finger</keyword>
<reference evidence="11" key="2">
    <citation type="submission" date="2025-08" db="UniProtKB">
        <authorList>
            <consortium name="RefSeq"/>
        </authorList>
    </citation>
    <scope>IDENTIFICATION</scope>
    <source>
        <strain evidence="11">S238N-H82</strain>
        <tissue evidence="11">Testes</tissue>
    </source>
</reference>
<keyword evidence="7" id="KW-0175">Coiled coil</keyword>
<keyword evidence="4" id="KW-0862">Zinc</keyword>
<name>A0A9J7KWR4_BRAFL</name>
<evidence type="ECO:0000313" key="10">
    <source>
        <dbReference type="Proteomes" id="UP000001554"/>
    </source>
</evidence>
<feature type="compositionally biased region" description="Polar residues" evidence="8">
    <location>
        <begin position="118"/>
        <end position="128"/>
    </location>
</feature>
<keyword evidence="2" id="KW-0479">Metal-binding</keyword>
<protein>
    <submittedName>
        <fullName evidence="11">Uncharacterized protein LOC118412439 isoform X1</fullName>
    </submittedName>
</protein>
<dbReference type="GeneID" id="118412439"/>
<dbReference type="GO" id="GO:0003677">
    <property type="term" value="F:DNA binding"/>
    <property type="evidence" value="ECO:0007669"/>
    <property type="project" value="UniProtKB-UniRule"/>
</dbReference>
<evidence type="ECO:0000256" key="3">
    <source>
        <dbReference type="ARBA" id="ARBA00022771"/>
    </source>
</evidence>
<dbReference type="PANTHER" id="PTHR23080:SF143">
    <property type="entry name" value="SI:DKEY-56D12.4"/>
    <property type="match status" value="1"/>
</dbReference>
<proteinExistence type="predicted"/>
<dbReference type="InterPro" id="IPR027805">
    <property type="entry name" value="Transposase_HTH_dom"/>
</dbReference>
<evidence type="ECO:0000256" key="5">
    <source>
        <dbReference type="ARBA" id="ARBA00023125"/>
    </source>
</evidence>
<evidence type="ECO:0000256" key="6">
    <source>
        <dbReference type="PROSITE-ProRule" id="PRU00309"/>
    </source>
</evidence>
<evidence type="ECO:0000256" key="8">
    <source>
        <dbReference type="SAM" id="MobiDB-lite"/>
    </source>
</evidence>
<keyword evidence="5 6" id="KW-0238">DNA-binding</keyword>
<evidence type="ECO:0000259" key="9">
    <source>
        <dbReference type="PROSITE" id="PS50950"/>
    </source>
</evidence>
<feature type="coiled-coil region" evidence="7">
    <location>
        <begin position="174"/>
        <end position="201"/>
    </location>
</feature>
<dbReference type="SMART" id="SM00980">
    <property type="entry name" value="THAP"/>
    <property type="match status" value="1"/>
</dbReference>
<dbReference type="Pfam" id="PF13613">
    <property type="entry name" value="HTH_Tnp_4"/>
    <property type="match status" value="1"/>
</dbReference>
<dbReference type="PANTHER" id="PTHR23080">
    <property type="entry name" value="THAP DOMAIN PROTEIN"/>
    <property type="match status" value="1"/>
</dbReference>
<feature type="domain" description="THAP-type" evidence="9">
    <location>
        <begin position="1"/>
        <end position="87"/>
    </location>
</feature>
<dbReference type="RefSeq" id="XP_035671200.1">
    <property type="nucleotide sequence ID" value="XM_035815307.1"/>
</dbReference>